<dbReference type="EMBL" id="JBGBPQ010000017">
    <property type="protein sequence ID" value="KAL1507576.1"/>
    <property type="molecule type" value="Genomic_DNA"/>
</dbReference>
<name>A0AB34IWP7_PRYPA</name>
<sequence>MGDDFASATRRQVLQRVETHGSSAAEISAGRAELLSLLAHPTTRAWLRTLDGGAALAALPAPTLLRRLEAALDAAEVVHNFGGNEEKPYCGLDLPVAAGESAEWWYNLWELHLKGLIPPPDPYWCDALEVRFFGFPPFADASRPDWRTASSRPVWGALNLYRQPMGNPVCGPVGAVFGRARLGAAALVSPVDSGVLQWARLAPRRFGKLFADGWRGEPPPVGRADAYVHLLPAHLRWAAAAAPRAGDDYACYNLARLAARLLSRAAYGGGGGALPLSFAESRYGYLEFNPVARVGIPEGVVLLLVSFGAWFGGERAAVLRRWCVARGWPLAWAYTPAIEEWPACEENDGSVCFEGIAAAQPHDPANVRLLDPQVLAAIPAGRPVASREGFDRAAEAFASRFSAAAEGDEVYRSRAAWESLVQSDDMALLLAEPVYADACPLDNCAAVLLHDGSCVCDPRHATPRPPRPPPPPPPSSPAHLSDPHFALARLALAAFPPRASFARLLAPLPNGSIGGTPLPRHAAARTYAGLGMWNSRVGAAAPAAIGAMLGDPNAYVGTPAFLVRRLQLLHPNRSRAYLEALGRELFPSSAAGRRWEGYAKFAAALPRVDAAAEVEAVSRAAGGRRGALLRGLQRLAAAGDGAAAAQLARVLVDAALEGREEALLQALLRDADVTSEGEADAEVVWSIVYPIVGAANYGPSLLVFEPDASRDGADLNYVGELLASRGLRLGGGGAPSPPITSCADVPRLNSHWFTDAGQVATPGYKPPHSVAALELRAAAAEADGAPALSLAFYAAASAAGRRVVLALSPPPHTPCVAARAAALHACAPWRAAGDGARRCLPDDVAAADGAPLAAVGVLFAVWPAEDAAAACADAAALLPAAAPRGAAAAAAAAAVVEEAARGARVGLRGRVVALAAGEACAAAVRRWGEPPPPAEGAAPPPLGWDLQLAQCGGSTRGAALQARDLPRELELTLDGRKEAYRASVVGILPISPYSSSRADHLVDLTPPSRLQHETENRCYGMSPPTHSPPLPSRHTRFFGSWCKLSLERVSDGATSTCLLACGHAGAFVPHASSDHPLCRAAALRFLDPNPPPEWAQLRDRPADPLQPWRSLQYAPPPAPSARLPALLDEFLREAAAAPPPPARAAADEQRAAPPPPPPPPPLPSASPLRLPPPSPLPLPPPSPLPLPPPSSLSPSPPAGAHASAAAFPLPPPPSAEGWSAAPLSTPGRGDALPPPPPPPHWPAAAALPFLAACLSLCLACAVCLAAARCVRRCCRPGAAEAGLLRAPAASRRHSPFGAQPYQPVRGARRGAHSRAHAAAAPRGVAEVVQRLAMAPLRSCVPRDARRARRQEQGGRGALRYG</sequence>
<accession>A0AB34IWP7</accession>
<reference evidence="3 4" key="1">
    <citation type="journal article" date="2024" name="Science">
        <title>Giant polyketide synthase enzymes in the biosynthesis of giant marine polyether toxins.</title>
        <authorList>
            <person name="Fallon T.R."/>
            <person name="Shende V.V."/>
            <person name="Wierzbicki I.H."/>
            <person name="Pendleton A.L."/>
            <person name="Watervoot N.F."/>
            <person name="Auber R.P."/>
            <person name="Gonzalez D.J."/>
            <person name="Wisecaver J.H."/>
            <person name="Moore B.S."/>
        </authorList>
    </citation>
    <scope>NUCLEOTIDE SEQUENCE [LARGE SCALE GENOMIC DNA]</scope>
    <source>
        <strain evidence="3 4">12B1</strain>
    </source>
</reference>
<evidence type="ECO:0000313" key="3">
    <source>
        <dbReference type="EMBL" id="KAL1507576.1"/>
    </source>
</evidence>
<keyword evidence="2" id="KW-0472">Membrane</keyword>
<keyword evidence="2" id="KW-1133">Transmembrane helix</keyword>
<gene>
    <name evidence="3" type="ORF">AB1Y20_007196</name>
</gene>
<keyword evidence="4" id="KW-1185">Reference proteome</keyword>
<proteinExistence type="predicted"/>
<evidence type="ECO:0000256" key="2">
    <source>
        <dbReference type="SAM" id="Phobius"/>
    </source>
</evidence>
<feature type="region of interest" description="Disordered" evidence="1">
    <location>
        <begin position="1136"/>
        <end position="1237"/>
    </location>
</feature>
<feature type="compositionally biased region" description="Pro residues" evidence="1">
    <location>
        <begin position="1152"/>
        <end position="1197"/>
    </location>
</feature>
<evidence type="ECO:0000313" key="4">
    <source>
        <dbReference type="Proteomes" id="UP001515480"/>
    </source>
</evidence>
<feature type="region of interest" description="Disordered" evidence="1">
    <location>
        <begin position="459"/>
        <end position="480"/>
    </location>
</feature>
<feature type="compositionally biased region" description="Low complexity" evidence="1">
    <location>
        <begin position="1198"/>
        <end position="1207"/>
    </location>
</feature>
<dbReference type="Proteomes" id="UP001515480">
    <property type="component" value="Unassembled WGS sequence"/>
</dbReference>
<protein>
    <submittedName>
        <fullName evidence="3">Uncharacterized protein</fullName>
    </submittedName>
</protein>
<keyword evidence="2" id="KW-0812">Transmembrane</keyword>
<feature type="compositionally biased region" description="Pro residues" evidence="1">
    <location>
        <begin position="463"/>
        <end position="476"/>
    </location>
</feature>
<organism evidence="3 4">
    <name type="scientific">Prymnesium parvum</name>
    <name type="common">Toxic golden alga</name>
    <dbReference type="NCBI Taxonomy" id="97485"/>
    <lineage>
        <taxon>Eukaryota</taxon>
        <taxon>Haptista</taxon>
        <taxon>Haptophyta</taxon>
        <taxon>Prymnesiophyceae</taxon>
        <taxon>Prymnesiales</taxon>
        <taxon>Prymnesiaceae</taxon>
        <taxon>Prymnesium</taxon>
    </lineage>
</organism>
<comment type="caution">
    <text evidence="3">The sequence shown here is derived from an EMBL/GenBank/DDBJ whole genome shotgun (WGS) entry which is preliminary data.</text>
</comment>
<feature type="transmembrane region" description="Helical" evidence="2">
    <location>
        <begin position="1241"/>
        <end position="1267"/>
    </location>
</feature>
<evidence type="ECO:0000256" key="1">
    <source>
        <dbReference type="SAM" id="MobiDB-lite"/>
    </source>
</evidence>